<comment type="caution">
    <text evidence="1">The sequence shown here is derived from an EMBL/GenBank/DDBJ whole genome shotgun (WGS) entry which is preliminary data.</text>
</comment>
<dbReference type="NCBIfam" id="TIGR01509">
    <property type="entry name" value="HAD-SF-IA-v3"/>
    <property type="match status" value="1"/>
</dbReference>
<dbReference type="Proteomes" id="UP001196565">
    <property type="component" value="Unassembled WGS sequence"/>
</dbReference>
<dbReference type="EMBL" id="JAHYBZ010000002">
    <property type="protein sequence ID" value="MBW6397230.1"/>
    <property type="molecule type" value="Genomic_DNA"/>
</dbReference>
<dbReference type="InterPro" id="IPR023198">
    <property type="entry name" value="PGP-like_dom2"/>
</dbReference>
<dbReference type="Gene3D" id="1.10.150.240">
    <property type="entry name" value="Putative phosphatase, domain 2"/>
    <property type="match status" value="1"/>
</dbReference>
<dbReference type="Gene3D" id="3.40.50.1000">
    <property type="entry name" value="HAD superfamily/HAD-like"/>
    <property type="match status" value="1"/>
</dbReference>
<dbReference type="SUPFAM" id="SSF56784">
    <property type="entry name" value="HAD-like"/>
    <property type="match status" value="1"/>
</dbReference>
<keyword evidence="2" id="KW-1185">Reference proteome</keyword>
<proteinExistence type="predicted"/>
<name>A0ABS7A552_9PROT</name>
<organism evidence="1 2">
    <name type="scientific">Roseomonas alba</name>
    <dbReference type="NCBI Taxonomy" id="2846776"/>
    <lineage>
        <taxon>Bacteria</taxon>
        <taxon>Pseudomonadati</taxon>
        <taxon>Pseudomonadota</taxon>
        <taxon>Alphaproteobacteria</taxon>
        <taxon>Acetobacterales</taxon>
        <taxon>Roseomonadaceae</taxon>
        <taxon>Roseomonas</taxon>
    </lineage>
</organism>
<dbReference type="SFLD" id="SFLDG01135">
    <property type="entry name" value="C1.5.6:_HAD__Beta-PGM__Phospha"/>
    <property type="match status" value="1"/>
</dbReference>
<gene>
    <name evidence="1" type="ORF">KPL78_05180</name>
</gene>
<dbReference type="InterPro" id="IPR023214">
    <property type="entry name" value="HAD_sf"/>
</dbReference>
<dbReference type="PANTHER" id="PTHR43481:SF4">
    <property type="entry name" value="GLYCEROL-1-PHOSPHATE PHOSPHOHYDROLASE 1-RELATED"/>
    <property type="match status" value="1"/>
</dbReference>
<dbReference type="InterPro" id="IPR051806">
    <property type="entry name" value="HAD-like_SPP"/>
</dbReference>
<dbReference type="SFLD" id="SFLDS00003">
    <property type="entry name" value="Haloacid_Dehalogenase"/>
    <property type="match status" value="1"/>
</dbReference>
<sequence>MTLPRMPMGVVFDMDGLLFDSETLHRDAARDAAIEHGCELPDAVFLSLIGGTWPDNRARLLAHFGEDFAVDDFEARWARCYARRAAAGPALKPGVGEMLALLDSLGLKRAIATSSSHEAVRRNLAAHGLDGRFDAVVARGDYARGKPAPDPFLLAAKRIGAVAGTCLALEDSPHGVRAAAAAGMAVVMVPDLVPAREAERALCCFVAEDLHAVAKAILAVAP</sequence>
<dbReference type="RefSeq" id="WP_219761857.1">
    <property type="nucleotide sequence ID" value="NZ_JAHYBZ010000002.1"/>
</dbReference>
<protein>
    <submittedName>
        <fullName evidence="1">HAD family phosphatase</fullName>
    </submittedName>
</protein>
<dbReference type="InterPro" id="IPR036412">
    <property type="entry name" value="HAD-like_sf"/>
</dbReference>
<dbReference type="InterPro" id="IPR006439">
    <property type="entry name" value="HAD-SF_hydro_IA"/>
</dbReference>
<accession>A0ABS7A552</accession>
<dbReference type="PANTHER" id="PTHR43481">
    <property type="entry name" value="FRUCTOSE-1-PHOSPHATE PHOSPHATASE"/>
    <property type="match status" value="1"/>
</dbReference>
<evidence type="ECO:0000313" key="1">
    <source>
        <dbReference type="EMBL" id="MBW6397230.1"/>
    </source>
</evidence>
<dbReference type="SFLD" id="SFLDG01129">
    <property type="entry name" value="C1.5:_HAD__Beta-PGM__Phosphata"/>
    <property type="match status" value="1"/>
</dbReference>
<dbReference type="Pfam" id="PF00702">
    <property type="entry name" value="Hydrolase"/>
    <property type="match status" value="1"/>
</dbReference>
<reference evidence="1 2" key="1">
    <citation type="submission" date="2021-07" db="EMBL/GenBank/DDBJ databases">
        <authorList>
            <person name="So Y."/>
        </authorList>
    </citation>
    <scope>NUCLEOTIDE SEQUENCE [LARGE SCALE GENOMIC DNA]</scope>
    <source>
        <strain evidence="1 2">HJA6</strain>
    </source>
</reference>
<evidence type="ECO:0000313" key="2">
    <source>
        <dbReference type="Proteomes" id="UP001196565"/>
    </source>
</evidence>
<dbReference type="PRINTS" id="PR00413">
    <property type="entry name" value="HADHALOGNASE"/>
</dbReference>